<reference evidence="1 2" key="1">
    <citation type="journal article" date="2017" name="Gigascience">
        <title>Draft genome of the honey bee ectoparasitic mite, Tropilaelaps mercedesae, is shaped by the parasitic life history.</title>
        <authorList>
            <person name="Dong X."/>
            <person name="Armstrong S.D."/>
            <person name="Xia D."/>
            <person name="Makepeace B.L."/>
            <person name="Darby A.C."/>
            <person name="Kadowaki T."/>
        </authorList>
    </citation>
    <scope>NUCLEOTIDE SEQUENCE [LARGE SCALE GENOMIC DNA]</scope>
    <source>
        <strain evidence="1">Wuxi-XJTLU</strain>
    </source>
</reference>
<dbReference type="AlphaFoldDB" id="A0A1V9X4E4"/>
<proteinExistence type="predicted"/>
<protein>
    <submittedName>
        <fullName evidence="1">Uncharacterized protein</fullName>
    </submittedName>
</protein>
<evidence type="ECO:0000313" key="2">
    <source>
        <dbReference type="Proteomes" id="UP000192247"/>
    </source>
</evidence>
<evidence type="ECO:0000313" key="1">
    <source>
        <dbReference type="EMBL" id="OQR68357.1"/>
    </source>
</evidence>
<dbReference type="EMBL" id="MNPL01025148">
    <property type="protein sequence ID" value="OQR68357.1"/>
    <property type="molecule type" value="Genomic_DNA"/>
</dbReference>
<feature type="non-terminal residue" evidence="1">
    <location>
        <position position="1"/>
    </location>
</feature>
<dbReference type="Proteomes" id="UP000192247">
    <property type="component" value="Unassembled WGS sequence"/>
</dbReference>
<keyword evidence="2" id="KW-1185">Reference proteome</keyword>
<gene>
    <name evidence="1" type="ORF">BIW11_12965</name>
</gene>
<sequence>GFAARLRECIKRCENFVDAFMWRQVDLVGDFCREFCGVLHALRARLWTVQKDSSVLHHSVRINAMREIDFACDEVRAFLRAGPTGLCPEYEVALREVQLKVASSQNALILQLSAKMLNTRDTSQLVNDMVRGLQSASKSILDINPHDRPKLVACLWKIFLLTIIKGQEIMRNEHGDSLRIDSAVASDVGTFVETLIEVCPHIQPDDLELKR</sequence>
<organism evidence="1 2">
    <name type="scientific">Tropilaelaps mercedesae</name>
    <dbReference type="NCBI Taxonomy" id="418985"/>
    <lineage>
        <taxon>Eukaryota</taxon>
        <taxon>Metazoa</taxon>
        <taxon>Ecdysozoa</taxon>
        <taxon>Arthropoda</taxon>
        <taxon>Chelicerata</taxon>
        <taxon>Arachnida</taxon>
        <taxon>Acari</taxon>
        <taxon>Parasitiformes</taxon>
        <taxon>Mesostigmata</taxon>
        <taxon>Gamasina</taxon>
        <taxon>Dermanyssoidea</taxon>
        <taxon>Laelapidae</taxon>
        <taxon>Tropilaelaps</taxon>
    </lineage>
</organism>
<comment type="caution">
    <text evidence="1">The sequence shown here is derived from an EMBL/GenBank/DDBJ whole genome shotgun (WGS) entry which is preliminary data.</text>
</comment>
<accession>A0A1V9X4E4</accession>
<dbReference type="InParanoid" id="A0A1V9X4E4"/>
<name>A0A1V9X4E4_9ACAR</name>